<sequence length="75" mass="9138">MKFIDIVGIPTYISTEETNLVEKIIERDLFPVDELDEREYELARKLYSRRIILKFTDQDGNVCFKYNEPQDFWRM</sequence>
<evidence type="ECO:0000313" key="1">
    <source>
        <dbReference type="EMBL" id="AUZ94858.1"/>
    </source>
</evidence>
<dbReference type="Proteomes" id="UP000223025">
    <property type="component" value="Segment"/>
</dbReference>
<name>A0A2L0UZA0_9CAUD</name>
<dbReference type="EMBL" id="MF403008">
    <property type="protein sequence ID" value="AUZ94858.1"/>
    <property type="molecule type" value="Genomic_DNA"/>
</dbReference>
<keyword evidence="2" id="KW-1185">Reference proteome</keyword>
<accession>A0A2L0UZA0</accession>
<reference evidence="1 2" key="1">
    <citation type="submission" date="2017-06" db="EMBL/GenBank/DDBJ databases">
        <authorList>
            <person name="Kim H.J."/>
            <person name="Triplett B.A."/>
        </authorList>
    </citation>
    <scope>NUCLEOTIDE SEQUENCE [LARGE SCALE GENOMIC DNA]</scope>
</reference>
<evidence type="ECO:0000313" key="2">
    <source>
        <dbReference type="Proteomes" id="UP000223025"/>
    </source>
</evidence>
<protein>
    <submittedName>
        <fullName evidence="1">Uncharacterized protein</fullName>
    </submittedName>
</protein>
<dbReference type="RefSeq" id="YP_009611711.1">
    <property type="nucleotide sequence ID" value="NC_042013.1"/>
</dbReference>
<proteinExistence type="predicted"/>
<dbReference type="KEGG" id="vg:40088049"/>
<organism evidence="1 2">
    <name type="scientific">Agrobacterium phage Atu_ph07</name>
    <dbReference type="NCBI Taxonomy" id="2024264"/>
    <lineage>
        <taxon>Viruses</taxon>
        <taxon>Duplodnaviria</taxon>
        <taxon>Heunggongvirae</taxon>
        <taxon>Uroviricota</taxon>
        <taxon>Caudoviricetes</taxon>
        <taxon>Polybotosvirus</taxon>
        <taxon>Polybotosvirus Atuph07</taxon>
    </lineage>
</organism>
<dbReference type="GeneID" id="40088049"/>